<keyword evidence="6 8" id="KW-0472">Membrane</keyword>
<evidence type="ECO:0000256" key="7">
    <source>
        <dbReference type="ARBA" id="ARBA00023237"/>
    </source>
</evidence>
<comment type="subcellular location">
    <subcellularLocation>
        <location evidence="1 8">Cell outer membrane</location>
        <topology evidence="1 8">Multi-pass membrane protein</topology>
    </subcellularLocation>
</comment>
<dbReference type="NCBIfam" id="TIGR04056">
    <property type="entry name" value="OMP_RagA_SusC"/>
    <property type="match status" value="1"/>
</dbReference>
<gene>
    <name evidence="13" type="ORF">SAMN05192573_10973</name>
</gene>
<feature type="domain" description="TonB-dependent receptor-like beta-barrel" evidence="11">
    <location>
        <begin position="523"/>
        <end position="850"/>
    </location>
</feature>
<dbReference type="Gene3D" id="2.40.170.20">
    <property type="entry name" value="TonB-dependent receptor, beta-barrel domain"/>
    <property type="match status" value="1"/>
</dbReference>
<dbReference type="NCBIfam" id="TIGR04057">
    <property type="entry name" value="SusC_RagA_signa"/>
    <property type="match status" value="1"/>
</dbReference>
<dbReference type="Pfam" id="PF13715">
    <property type="entry name" value="CarbopepD_reg_2"/>
    <property type="match status" value="1"/>
</dbReference>
<dbReference type="InterPro" id="IPR023996">
    <property type="entry name" value="TonB-dep_OMP_SusC/RagA"/>
</dbReference>
<keyword evidence="5 9" id="KW-0798">TonB box</keyword>
<dbReference type="SUPFAM" id="SSF56935">
    <property type="entry name" value="Porins"/>
    <property type="match status" value="1"/>
</dbReference>
<dbReference type="InterPro" id="IPR037066">
    <property type="entry name" value="Plug_dom_sf"/>
</dbReference>
<name>A0A1G8BVY1_9SPHI</name>
<evidence type="ECO:0000256" key="4">
    <source>
        <dbReference type="ARBA" id="ARBA00022692"/>
    </source>
</evidence>
<dbReference type="GO" id="GO:0009279">
    <property type="term" value="C:cell outer membrane"/>
    <property type="evidence" value="ECO:0007669"/>
    <property type="project" value="UniProtKB-SubCell"/>
</dbReference>
<dbReference type="PROSITE" id="PS52016">
    <property type="entry name" value="TONB_DEPENDENT_REC_3"/>
    <property type="match status" value="1"/>
</dbReference>
<evidence type="ECO:0000256" key="8">
    <source>
        <dbReference type="PROSITE-ProRule" id="PRU01360"/>
    </source>
</evidence>
<dbReference type="Pfam" id="PF00593">
    <property type="entry name" value="TonB_dep_Rec_b-barrel"/>
    <property type="match status" value="1"/>
</dbReference>
<dbReference type="InterPro" id="IPR023997">
    <property type="entry name" value="TonB-dep_OMP_SusC/RagA_CS"/>
</dbReference>
<keyword evidence="7 8" id="KW-0998">Cell outer membrane</keyword>
<evidence type="ECO:0000256" key="3">
    <source>
        <dbReference type="ARBA" id="ARBA00022452"/>
    </source>
</evidence>
<keyword evidence="3 8" id="KW-1134">Transmembrane beta strand</keyword>
<evidence type="ECO:0000313" key="14">
    <source>
        <dbReference type="Proteomes" id="UP000199705"/>
    </source>
</evidence>
<accession>A0A1G8BVY1</accession>
<evidence type="ECO:0000259" key="12">
    <source>
        <dbReference type="Pfam" id="PF07715"/>
    </source>
</evidence>
<dbReference type="Gene3D" id="2.170.130.10">
    <property type="entry name" value="TonB-dependent receptor, plug domain"/>
    <property type="match status" value="1"/>
</dbReference>
<evidence type="ECO:0000313" key="13">
    <source>
        <dbReference type="EMBL" id="SDH37335.1"/>
    </source>
</evidence>
<dbReference type="AlphaFoldDB" id="A0A1G8BVY1"/>
<reference evidence="14" key="1">
    <citation type="submission" date="2016-10" db="EMBL/GenBank/DDBJ databases">
        <authorList>
            <person name="Varghese N."/>
            <person name="Submissions S."/>
        </authorList>
    </citation>
    <scope>NUCLEOTIDE SEQUENCE [LARGE SCALE GENOMIC DNA]</scope>
    <source>
        <strain evidence="14">Gh-67</strain>
    </source>
</reference>
<evidence type="ECO:0000256" key="1">
    <source>
        <dbReference type="ARBA" id="ARBA00004571"/>
    </source>
</evidence>
<dbReference type="EMBL" id="FNCG01000009">
    <property type="protein sequence ID" value="SDH37335.1"/>
    <property type="molecule type" value="Genomic_DNA"/>
</dbReference>
<dbReference type="InterPro" id="IPR036942">
    <property type="entry name" value="Beta-barrel_TonB_sf"/>
</dbReference>
<evidence type="ECO:0000256" key="2">
    <source>
        <dbReference type="ARBA" id="ARBA00022448"/>
    </source>
</evidence>
<evidence type="ECO:0000256" key="5">
    <source>
        <dbReference type="ARBA" id="ARBA00023077"/>
    </source>
</evidence>
<dbReference type="Proteomes" id="UP000199705">
    <property type="component" value="Unassembled WGS sequence"/>
</dbReference>
<keyword evidence="14" id="KW-1185">Reference proteome</keyword>
<keyword evidence="4 8" id="KW-0812">Transmembrane</keyword>
<keyword evidence="2 8" id="KW-0813">Transport</keyword>
<evidence type="ECO:0000256" key="9">
    <source>
        <dbReference type="RuleBase" id="RU003357"/>
    </source>
</evidence>
<organism evidence="13 14">
    <name type="scientific">Mucilaginibacter gossypii</name>
    <dbReference type="NCBI Taxonomy" id="551996"/>
    <lineage>
        <taxon>Bacteria</taxon>
        <taxon>Pseudomonadati</taxon>
        <taxon>Bacteroidota</taxon>
        <taxon>Sphingobacteriia</taxon>
        <taxon>Sphingobacteriales</taxon>
        <taxon>Sphingobacteriaceae</taxon>
        <taxon>Mucilaginibacter</taxon>
    </lineage>
</organism>
<dbReference type="InterPro" id="IPR012910">
    <property type="entry name" value="Plug_dom"/>
</dbReference>
<dbReference type="Pfam" id="PF07715">
    <property type="entry name" value="Plug"/>
    <property type="match status" value="1"/>
</dbReference>
<keyword evidence="10" id="KW-1133">Transmembrane helix</keyword>
<protein>
    <submittedName>
        <fullName evidence="13">TonB-linked outer membrane protein, SusC/RagA family</fullName>
    </submittedName>
</protein>
<dbReference type="STRING" id="551996.SAMN05192573_10973"/>
<sequence length="1115" mass="121974">MKKNQGRICYLRHERLLNVLLMTKFILFLIIVSTLQSYSKGFGQTAINLNLKNVSLKTAFREIEKKSDYHFLYNDETIRHIDKLKSIEVSNASIHAVMDLLTSNTAIKYQLGEDNTVIIYLNGAQFNAFVVKGKVTDDNSQPLPGVSVRLKGTSTGTQTDLNGNYSLNVPDGSVYLVFTYTGFEAQEVNVDSRAVIDIKLKAKDNSLSEVVVVGYGVQRKSDLTGAVTSIKSADLTKIGGSNAAEALQGKIPGVQILSQGGPGAAPTVLIRGLGTNGDPTPLYVVDGMMVTNISFLAPNDIASMEILKDASATAIYGSRGANGVILVTTKKGKPGKPVINFLTSQGFQFLTRKFHVANSQEYAQLVNLFKTNAGAAPVYDNISQIGAGTDWTKEVTQNGIVSDYQLSVGGGSENVNYNISASYHNEDGVLKYTNYNRLTLRADNEYKISKKLTFGHNLSLASSHYNGDGGSNTGRGINSITRISPLIPVYKSDGSFSSGQDVDIVNPFAELYLHKDAQTHPLQFVGNGYLNYELFKGLTFRSSYGVDYTLNNINRYTPPYNLGANQSSLTSIENGYTAVSTWLWENTLTYDKQLGASHHLNLLAGYTAQNTDYRGVDVTGSGPLTTTDPNYRYIQVYPISNINSLGALPSSESILSYLFRANYSYKDRYLLTASFRGDGSSKFAEGHRWGYFPSVALGWRASEEKFLKNVSWINNLKVRGSWGRIGSNKIANYQTFNLLNQETTYDGVFNGVFYPMATIVAASNPNITWEVSQQTDAGIEFGTLKNRLRFEGDYYRRDTKNLLLILPVPGGSTGTAPAYSNAGTVRNSGVELAVSWNDRIGGLGYGVKVTGTANKNRILDFKGLTSYTSDFQVPSTHVSKAGAPIGDFYGYQSLGIVQSQAQIDQLNATAASKSGNPTKQYWSGLKPGDLLFKDINGDGFVDANDKTDIGSPYAKFVGGLTLSADYKGFDLTIDMMGSFGGKIYNDTRNQFVSSGLSNLNVEWLDSWTPTHTNTTIPRYAVNTSTTQSSDFNIFDGTYIKARFIELGYTFNKQLLKRVGISGLRVYVNTTNPFYITKYKGFSPEVSNAYGVSTIGDDFRTYPVSGTARLGINLTF</sequence>
<dbReference type="InterPro" id="IPR008969">
    <property type="entry name" value="CarboxyPept-like_regulatory"/>
</dbReference>
<dbReference type="Gene3D" id="2.60.40.1120">
    <property type="entry name" value="Carboxypeptidase-like, regulatory domain"/>
    <property type="match status" value="1"/>
</dbReference>
<evidence type="ECO:0000259" key="11">
    <source>
        <dbReference type="Pfam" id="PF00593"/>
    </source>
</evidence>
<feature type="domain" description="TonB-dependent receptor plug" evidence="12">
    <location>
        <begin position="220"/>
        <end position="324"/>
    </location>
</feature>
<dbReference type="InterPro" id="IPR039426">
    <property type="entry name" value="TonB-dep_rcpt-like"/>
</dbReference>
<evidence type="ECO:0000256" key="10">
    <source>
        <dbReference type="SAM" id="Phobius"/>
    </source>
</evidence>
<dbReference type="InterPro" id="IPR000531">
    <property type="entry name" value="Beta-barrel_TonB"/>
</dbReference>
<comment type="similarity">
    <text evidence="8 9">Belongs to the TonB-dependent receptor family.</text>
</comment>
<proteinExistence type="inferred from homology"/>
<dbReference type="SUPFAM" id="SSF49464">
    <property type="entry name" value="Carboxypeptidase regulatory domain-like"/>
    <property type="match status" value="1"/>
</dbReference>
<feature type="transmembrane region" description="Helical" evidence="10">
    <location>
        <begin position="16"/>
        <end position="35"/>
    </location>
</feature>
<evidence type="ECO:0000256" key="6">
    <source>
        <dbReference type="ARBA" id="ARBA00023136"/>
    </source>
</evidence>